<comment type="caution">
    <text evidence="2">The sequence shown here is derived from an EMBL/GenBank/DDBJ whole genome shotgun (WGS) entry which is preliminary data.</text>
</comment>
<feature type="region of interest" description="Disordered" evidence="1">
    <location>
        <begin position="67"/>
        <end position="89"/>
    </location>
</feature>
<protein>
    <submittedName>
        <fullName evidence="2">Uncharacterized protein</fullName>
    </submittedName>
</protein>
<organism evidence="2 3">
    <name type="scientific">Limnobacter litoralis</name>
    <dbReference type="NCBI Taxonomy" id="481366"/>
    <lineage>
        <taxon>Bacteria</taxon>
        <taxon>Pseudomonadati</taxon>
        <taxon>Pseudomonadota</taxon>
        <taxon>Betaproteobacteria</taxon>
        <taxon>Burkholderiales</taxon>
        <taxon>Burkholderiaceae</taxon>
        <taxon>Limnobacter</taxon>
    </lineage>
</organism>
<evidence type="ECO:0000313" key="2">
    <source>
        <dbReference type="EMBL" id="GLR26527.1"/>
    </source>
</evidence>
<gene>
    <name evidence="2" type="ORF">GCM10007875_16170</name>
</gene>
<evidence type="ECO:0000256" key="1">
    <source>
        <dbReference type="SAM" id="MobiDB-lite"/>
    </source>
</evidence>
<reference evidence="3" key="1">
    <citation type="journal article" date="2019" name="Int. J. Syst. Evol. Microbiol.">
        <title>The Global Catalogue of Microorganisms (GCM) 10K type strain sequencing project: providing services to taxonomists for standard genome sequencing and annotation.</title>
        <authorList>
            <consortium name="The Broad Institute Genomics Platform"/>
            <consortium name="The Broad Institute Genome Sequencing Center for Infectious Disease"/>
            <person name="Wu L."/>
            <person name="Ma J."/>
        </authorList>
    </citation>
    <scope>NUCLEOTIDE SEQUENCE [LARGE SCALE GENOMIC DNA]</scope>
    <source>
        <strain evidence="3">NBRC 105857</strain>
    </source>
</reference>
<keyword evidence="3" id="KW-1185">Reference proteome</keyword>
<proteinExistence type="predicted"/>
<sequence length="89" mass="9514">MLKIRNCEHQTPGVYKLTCLDCCVQLVASTRPSKAHAQAMLEAINRVIGSPGRARILDALAKSLPRSDSQCQAPQSVKVDPNSQGGGNL</sequence>
<dbReference type="Proteomes" id="UP001156664">
    <property type="component" value="Unassembled WGS sequence"/>
</dbReference>
<dbReference type="EMBL" id="BSOJ01000015">
    <property type="protein sequence ID" value="GLR26527.1"/>
    <property type="molecule type" value="Genomic_DNA"/>
</dbReference>
<accession>A0ABQ5YSX4</accession>
<name>A0ABQ5YSX4_9BURK</name>
<evidence type="ECO:0000313" key="3">
    <source>
        <dbReference type="Proteomes" id="UP001156664"/>
    </source>
</evidence>